<evidence type="ECO:0000256" key="1">
    <source>
        <dbReference type="ARBA" id="ARBA00022741"/>
    </source>
</evidence>
<dbReference type="VEuPathDB" id="FungiDB:PHYBLDRAFT_23543"/>
<evidence type="ECO:0000313" key="5">
    <source>
        <dbReference type="Proteomes" id="UP000077315"/>
    </source>
</evidence>
<organism evidence="4 5">
    <name type="scientific">Phycomyces blakesleeanus (strain ATCC 8743b / DSM 1359 / FGSC 10004 / NBRC 33097 / NRRL 1555)</name>
    <dbReference type="NCBI Taxonomy" id="763407"/>
    <lineage>
        <taxon>Eukaryota</taxon>
        <taxon>Fungi</taxon>
        <taxon>Fungi incertae sedis</taxon>
        <taxon>Mucoromycota</taxon>
        <taxon>Mucoromycotina</taxon>
        <taxon>Mucoromycetes</taxon>
        <taxon>Mucorales</taxon>
        <taxon>Phycomycetaceae</taxon>
        <taxon>Phycomyces</taxon>
    </lineage>
</organism>
<reference evidence="5" key="1">
    <citation type="submission" date="2015-06" db="EMBL/GenBank/DDBJ databases">
        <title>Expansion of signal transduction pathways in fungi by whole-genome duplication.</title>
        <authorList>
            <consortium name="DOE Joint Genome Institute"/>
            <person name="Corrochano L.M."/>
            <person name="Kuo A."/>
            <person name="Marcet-Houben M."/>
            <person name="Polaino S."/>
            <person name="Salamov A."/>
            <person name="Villalobos J.M."/>
            <person name="Alvarez M.I."/>
            <person name="Avalos J."/>
            <person name="Benito E.P."/>
            <person name="Benoit I."/>
            <person name="Burger G."/>
            <person name="Camino L.P."/>
            <person name="Canovas D."/>
            <person name="Cerda-Olmedo E."/>
            <person name="Cheng J.-F."/>
            <person name="Dominguez A."/>
            <person name="Elias M."/>
            <person name="Eslava A.P."/>
            <person name="Glaser F."/>
            <person name="Grimwood J."/>
            <person name="Gutierrez G."/>
            <person name="Heitman J."/>
            <person name="Henrissat B."/>
            <person name="Iturriaga E.A."/>
            <person name="Lang B.F."/>
            <person name="Lavin J.L."/>
            <person name="Lee S."/>
            <person name="Li W."/>
            <person name="Lindquist E."/>
            <person name="Lopez-Garcia S."/>
            <person name="Luque E.M."/>
            <person name="Marcos A.T."/>
            <person name="Martin J."/>
            <person name="McCluskey K."/>
            <person name="Medina H.R."/>
            <person name="Miralles-Duran A."/>
            <person name="Miyazaki A."/>
            <person name="Munoz-Torres E."/>
            <person name="Oguiza J.A."/>
            <person name="Ohm R."/>
            <person name="Olmedo M."/>
            <person name="Orejas M."/>
            <person name="Ortiz-Castellanos L."/>
            <person name="Pisabarro A.G."/>
            <person name="Rodriguez-Romero J."/>
            <person name="Ruiz-Herrera J."/>
            <person name="Ruiz-Vazquez R."/>
            <person name="Sanz C."/>
            <person name="Schackwitz W."/>
            <person name="Schmutz J."/>
            <person name="Shahriari M."/>
            <person name="Shelest E."/>
            <person name="Silva-Franco F."/>
            <person name="Soanes D."/>
            <person name="Syed K."/>
            <person name="Tagua V.G."/>
            <person name="Talbot N.J."/>
            <person name="Thon M."/>
            <person name="De vries R.P."/>
            <person name="Wiebenga A."/>
            <person name="Yadav J.S."/>
            <person name="Braun E.L."/>
            <person name="Baker S."/>
            <person name="Garre V."/>
            <person name="Horwitz B."/>
            <person name="Torres-Martinez S."/>
            <person name="Idnurm A."/>
            <person name="Herrera-Estrella A."/>
            <person name="Gabaldon T."/>
            <person name="Grigoriev I.V."/>
        </authorList>
    </citation>
    <scope>NUCLEOTIDE SEQUENCE [LARGE SCALE GENOMIC DNA]</scope>
    <source>
        <strain evidence="5">NRRL 1555(-)</strain>
    </source>
</reference>
<dbReference type="SMART" id="SM00220">
    <property type="entry name" value="S_TKc"/>
    <property type="match status" value="1"/>
</dbReference>
<evidence type="ECO:0000313" key="4">
    <source>
        <dbReference type="EMBL" id="OAD77961.1"/>
    </source>
</evidence>
<dbReference type="Proteomes" id="UP000077315">
    <property type="component" value="Unassembled WGS sequence"/>
</dbReference>
<dbReference type="SUPFAM" id="SSF56112">
    <property type="entry name" value="Protein kinase-like (PK-like)"/>
    <property type="match status" value="1"/>
</dbReference>
<evidence type="ECO:0000259" key="3">
    <source>
        <dbReference type="PROSITE" id="PS50011"/>
    </source>
</evidence>
<dbReference type="OrthoDB" id="193931at2759"/>
<accession>A0A163B2U5</accession>
<dbReference type="GO" id="GO:0005737">
    <property type="term" value="C:cytoplasm"/>
    <property type="evidence" value="ECO:0007669"/>
    <property type="project" value="TreeGrafter"/>
</dbReference>
<dbReference type="Gene3D" id="1.10.510.10">
    <property type="entry name" value="Transferase(Phosphotransferase) domain 1"/>
    <property type="match status" value="1"/>
</dbReference>
<keyword evidence="1" id="KW-0547">Nucleotide-binding</keyword>
<dbReference type="GO" id="GO:0004674">
    <property type="term" value="F:protein serine/threonine kinase activity"/>
    <property type="evidence" value="ECO:0007669"/>
    <property type="project" value="TreeGrafter"/>
</dbReference>
<dbReference type="PROSITE" id="PS50011">
    <property type="entry name" value="PROTEIN_KINASE_DOM"/>
    <property type="match status" value="1"/>
</dbReference>
<dbReference type="InParanoid" id="A0A163B2U5"/>
<dbReference type="Pfam" id="PF00069">
    <property type="entry name" value="Pkinase"/>
    <property type="match status" value="1"/>
</dbReference>
<dbReference type="PIRSF" id="PIRSF000654">
    <property type="entry name" value="Integrin-linked_kinase"/>
    <property type="match status" value="1"/>
</dbReference>
<dbReference type="STRING" id="763407.A0A163B2U5"/>
<dbReference type="EMBL" id="KV440974">
    <property type="protein sequence ID" value="OAD77961.1"/>
    <property type="molecule type" value="Genomic_DNA"/>
</dbReference>
<dbReference type="PANTHER" id="PTHR24346">
    <property type="entry name" value="MAP/MICROTUBULE AFFINITY-REGULATING KINASE"/>
    <property type="match status" value="1"/>
</dbReference>
<dbReference type="GO" id="GO:0005524">
    <property type="term" value="F:ATP binding"/>
    <property type="evidence" value="ECO:0007669"/>
    <property type="project" value="UniProtKB-KW"/>
</dbReference>
<dbReference type="InterPro" id="IPR011009">
    <property type="entry name" value="Kinase-like_dom_sf"/>
</dbReference>
<dbReference type="InterPro" id="IPR008271">
    <property type="entry name" value="Ser/Thr_kinase_AS"/>
</dbReference>
<dbReference type="GO" id="GO:0035556">
    <property type="term" value="P:intracellular signal transduction"/>
    <property type="evidence" value="ECO:0007669"/>
    <property type="project" value="TreeGrafter"/>
</dbReference>
<dbReference type="GeneID" id="29000715"/>
<dbReference type="FunFam" id="1.10.510.10:FF:000571">
    <property type="entry name" value="Maternal embryonic leucine zipper kinase"/>
    <property type="match status" value="1"/>
</dbReference>
<dbReference type="InterPro" id="IPR000719">
    <property type="entry name" value="Prot_kinase_dom"/>
</dbReference>
<dbReference type="PROSITE" id="PS00108">
    <property type="entry name" value="PROTEIN_KINASE_ST"/>
    <property type="match status" value="1"/>
</dbReference>
<sequence>REHEFMSLIDHPNIIKSGQLISDTSKIYIVMEYIDSYDLFGLIRKLGKIPEKDCCKIFQQIVRAVDYLHKNSIVHKDLKLENILVGKEKQVVKIIDFGYASIFSHLNKDVTYYGTLSYSSPEALEEIPHLGPSSDVWSLGVILYTMVAGYKPFKGNSRSSILKKIKSNPVIYPDHFSATLIDLLNQIFAVDYSKRVGTSEIQKHSWVNQTHNYIKENNMLSRMSLQ</sequence>
<feature type="domain" description="Protein kinase" evidence="3">
    <location>
        <begin position="1"/>
        <end position="207"/>
    </location>
</feature>
<gene>
    <name evidence="4" type="ORF">PHYBLDRAFT_23543</name>
</gene>
<keyword evidence="5" id="KW-1185">Reference proteome</keyword>
<keyword evidence="2" id="KW-0067">ATP-binding</keyword>
<dbReference type="RefSeq" id="XP_018296001.1">
    <property type="nucleotide sequence ID" value="XM_018439809.1"/>
</dbReference>
<proteinExistence type="predicted"/>
<evidence type="ECO:0000256" key="2">
    <source>
        <dbReference type="ARBA" id="ARBA00022840"/>
    </source>
</evidence>
<protein>
    <recommendedName>
        <fullName evidence="3">Protein kinase domain-containing protein</fullName>
    </recommendedName>
</protein>
<name>A0A163B2U5_PHYB8</name>
<feature type="non-terminal residue" evidence="4">
    <location>
        <position position="1"/>
    </location>
</feature>
<dbReference type="PANTHER" id="PTHR24346:SF30">
    <property type="entry name" value="MATERNAL EMBRYONIC LEUCINE ZIPPER KINASE"/>
    <property type="match status" value="1"/>
</dbReference>
<dbReference type="AlphaFoldDB" id="A0A163B2U5"/>